<keyword evidence="7" id="KW-0963">Cytoplasm</keyword>
<evidence type="ECO:0000256" key="1">
    <source>
        <dbReference type="ARBA" id="ARBA00004123"/>
    </source>
</evidence>
<dbReference type="GO" id="GO:0005634">
    <property type="term" value="C:nucleus"/>
    <property type="evidence" value="ECO:0007669"/>
    <property type="project" value="UniProtKB-SubCell"/>
</dbReference>
<evidence type="ECO:0000256" key="4">
    <source>
        <dbReference type="ARBA" id="ARBA00004632"/>
    </source>
</evidence>
<keyword evidence="9" id="KW-0479">Metal-binding</keyword>
<feature type="domain" description="EF-hand" evidence="20">
    <location>
        <begin position="199"/>
        <end position="230"/>
    </location>
</feature>
<evidence type="ECO:0000256" key="7">
    <source>
        <dbReference type="ARBA" id="ARBA00022490"/>
    </source>
</evidence>
<evidence type="ECO:0000256" key="18">
    <source>
        <dbReference type="ARBA" id="ARBA00041032"/>
    </source>
</evidence>
<protein>
    <recommendedName>
        <fullName evidence="18">Calcineurin B homologous protein 3</fullName>
    </recommendedName>
    <alternativeName>
        <fullName evidence="19">Tescalcin</fullName>
    </alternativeName>
</protein>
<evidence type="ECO:0000256" key="5">
    <source>
        <dbReference type="ARBA" id="ARBA00004635"/>
    </source>
</evidence>
<keyword evidence="12" id="KW-0649">Protein kinase inhibitor</keyword>
<dbReference type="InterPro" id="IPR052490">
    <property type="entry name" value="CHP3"/>
</dbReference>
<evidence type="ECO:0000256" key="3">
    <source>
        <dbReference type="ARBA" id="ARBA00004510"/>
    </source>
</evidence>
<keyword evidence="16" id="KW-0449">Lipoprotein</keyword>
<dbReference type="GO" id="GO:0032587">
    <property type="term" value="C:ruffle membrane"/>
    <property type="evidence" value="ECO:0007669"/>
    <property type="project" value="UniProtKB-SubCell"/>
</dbReference>
<sequence>MSGDGPPPPASYTQRCELPVHSELCLAPGDTHSGCRHPLRTVQRPLRTVQRPPKNCAASLLPSGGSFPSCGRPVPSHSSRGPGNPSLLSCGLTLFLCAAPLSVPWTGCHGLRTVSLSGDPGSRGEDRLRHHFENVTDLKNNPIQSRITNAFFDKRNLHLGSGGFVEEINFEQFLTIMSYFRPMGENSDEESVRSCRKYKLQFLFNMYDSDNDSKISLEEYRNVVVDLLTRSLTDTLSENINHQLDLAKSIADGAMLEAASMCMGHMEPDQVYEGICFDDFLKVWERIDIETKMHVRFLNMDTLPSCH</sequence>
<accession>A0A8C5LQR7</accession>
<comment type="subcellular location">
    <subcellularLocation>
        <location evidence="3">Cell projection</location>
        <location evidence="3">Lamellipodium</location>
    </subcellularLocation>
    <subcellularLocation>
        <location evidence="4">Cell projection</location>
        <location evidence="4">Ruffle membrane</location>
    </subcellularLocation>
    <subcellularLocation>
        <location evidence="2">Cytoplasm</location>
    </subcellularLocation>
    <subcellularLocation>
        <location evidence="5">Membrane</location>
        <topology evidence="5">Lipid-anchor</topology>
    </subcellularLocation>
    <subcellularLocation>
        <location evidence="1">Nucleus</location>
    </subcellularLocation>
</comment>
<evidence type="ECO:0000256" key="10">
    <source>
        <dbReference type="ARBA" id="ARBA00022782"/>
    </source>
</evidence>
<comment type="similarity">
    <text evidence="17">Belongs to the calcineurin regulatory subunit family. CHP subfamily.</text>
</comment>
<evidence type="ECO:0000256" key="13">
    <source>
        <dbReference type="ARBA" id="ARBA00023136"/>
    </source>
</evidence>
<evidence type="ECO:0000256" key="12">
    <source>
        <dbReference type="ARBA" id="ARBA00023013"/>
    </source>
</evidence>
<evidence type="ECO:0000313" key="22">
    <source>
        <dbReference type="Proteomes" id="UP000694569"/>
    </source>
</evidence>
<evidence type="ECO:0000256" key="8">
    <source>
        <dbReference type="ARBA" id="ARBA00022707"/>
    </source>
</evidence>
<keyword evidence="14" id="KW-0539">Nucleus</keyword>
<evidence type="ECO:0000259" key="20">
    <source>
        <dbReference type="PROSITE" id="PS50222"/>
    </source>
</evidence>
<evidence type="ECO:0000256" key="14">
    <source>
        <dbReference type="ARBA" id="ARBA00023242"/>
    </source>
</evidence>
<gene>
    <name evidence="21" type="primary">TESC</name>
</gene>
<evidence type="ECO:0000256" key="19">
    <source>
        <dbReference type="ARBA" id="ARBA00042981"/>
    </source>
</evidence>
<dbReference type="InterPro" id="IPR002048">
    <property type="entry name" value="EF_hand_dom"/>
</dbReference>
<evidence type="ECO:0000256" key="9">
    <source>
        <dbReference type="ARBA" id="ARBA00022723"/>
    </source>
</evidence>
<dbReference type="GeneTree" id="ENSGT00940000155845"/>
<evidence type="ECO:0000256" key="15">
    <source>
        <dbReference type="ARBA" id="ARBA00023273"/>
    </source>
</evidence>
<reference evidence="21" key="1">
    <citation type="submission" date="2025-08" db="UniProtKB">
        <authorList>
            <consortium name="Ensembl"/>
        </authorList>
    </citation>
    <scope>IDENTIFICATION</scope>
</reference>
<evidence type="ECO:0000256" key="16">
    <source>
        <dbReference type="ARBA" id="ARBA00023288"/>
    </source>
</evidence>
<dbReference type="PANTHER" id="PTHR46823">
    <property type="entry name" value="CALCINEURIN B HOMOLOGOUS PROTEIN 3"/>
    <property type="match status" value="1"/>
</dbReference>
<dbReference type="AlphaFoldDB" id="A0A8C5LQR7"/>
<keyword evidence="6" id="KW-1003">Cell membrane</keyword>
<keyword evidence="8" id="KW-0519">Myristate</keyword>
<evidence type="ECO:0000256" key="6">
    <source>
        <dbReference type="ARBA" id="ARBA00022475"/>
    </source>
</evidence>
<dbReference type="GO" id="GO:0030154">
    <property type="term" value="P:cell differentiation"/>
    <property type="evidence" value="ECO:0007669"/>
    <property type="project" value="UniProtKB-KW"/>
</dbReference>
<reference evidence="21" key="2">
    <citation type="submission" date="2025-09" db="UniProtKB">
        <authorList>
            <consortium name="Ensembl"/>
        </authorList>
    </citation>
    <scope>IDENTIFICATION</scope>
</reference>
<dbReference type="SUPFAM" id="SSF47473">
    <property type="entry name" value="EF-hand"/>
    <property type="match status" value="1"/>
</dbReference>
<keyword evidence="13" id="KW-0472">Membrane</keyword>
<dbReference type="GO" id="GO:0004860">
    <property type="term" value="F:protein kinase inhibitor activity"/>
    <property type="evidence" value="ECO:0007669"/>
    <property type="project" value="UniProtKB-KW"/>
</dbReference>
<organism evidence="21 22">
    <name type="scientific">Leptobrachium leishanense</name>
    <name type="common">Leishan spiny toad</name>
    <dbReference type="NCBI Taxonomy" id="445787"/>
    <lineage>
        <taxon>Eukaryota</taxon>
        <taxon>Metazoa</taxon>
        <taxon>Chordata</taxon>
        <taxon>Craniata</taxon>
        <taxon>Vertebrata</taxon>
        <taxon>Euteleostomi</taxon>
        <taxon>Amphibia</taxon>
        <taxon>Batrachia</taxon>
        <taxon>Anura</taxon>
        <taxon>Pelobatoidea</taxon>
        <taxon>Megophryidae</taxon>
        <taxon>Leptobrachium</taxon>
    </lineage>
</organism>
<dbReference type="InterPro" id="IPR011992">
    <property type="entry name" value="EF-hand-dom_pair"/>
</dbReference>
<dbReference type="PROSITE" id="PS50222">
    <property type="entry name" value="EF_HAND_2"/>
    <property type="match status" value="1"/>
</dbReference>
<name>A0A8C5LQR7_9ANUR</name>
<evidence type="ECO:0000256" key="17">
    <source>
        <dbReference type="ARBA" id="ARBA00038164"/>
    </source>
</evidence>
<keyword evidence="22" id="KW-1185">Reference proteome</keyword>
<dbReference type="Proteomes" id="UP000694569">
    <property type="component" value="Unplaced"/>
</dbReference>
<dbReference type="OrthoDB" id="191686at2759"/>
<dbReference type="Gene3D" id="1.10.238.10">
    <property type="entry name" value="EF-hand"/>
    <property type="match status" value="1"/>
</dbReference>
<evidence type="ECO:0000256" key="2">
    <source>
        <dbReference type="ARBA" id="ARBA00004496"/>
    </source>
</evidence>
<dbReference type="GO" id="GO:0005509">
    <property type="term" value="F:calcium ion binding"/>
    <property type="evidence" value="ECO:0007669"/>
    <property type="project" value="InterPro"/>
</dbReference>
<dbReference type="Ensembl" id="ENSLLET00000001000.1">
    <property type="protein sequence ID" value="ENSLLEP00000000961.1"/>
    <property type="gene ID" value="ENSLLEG00000000626.1"/>
</dbReference>
<evidence type="ECO:0000256" key="11">
    <source>
        <dbReference type="ARBA" id="ARBA00022837"/>
    </source>
</evidence>
<keyword evidence="10" id="KW-0221">Differentiation</keyword>
<dbReference type="GO" id="GO:0030027">
    <property type="term" value="C:lamellipodium"/>
    <property type="evidence" value="ECO:0007669"/>
    <property type="project" value="UniProtKB-SubCell"/>
</dbReference>
<evidence type="ECO:0000313" key="21">
    <source>
        <dbReference type="Ensembl" id="ENSLLEP00000000961.1"/>
    </source>
</evidence>
<dbReference type="GO" id="GO:0005737">
    <property type="term" value="C:cytoplasm"/>
    <property type="evidence" value="ECO:0007669"/>
    <property type="project" value="UniProtKB-SubCell"/>
</dbReference>
<keyword evidence="11" id="KW-0106">Calcium</keyword>
<proteinExistence type="inferred from homology"/>
<keyword evidence="15" id="KW-0966">Cell projection</keyword>